<evidence type="ECO:0000313" key="4">
    <source>
        <dbReference type="Proteomes" id="UP000323393"/>
    </source>
</evidence>
<dbReference type="RefSeq" id="WP_088018291.1">
    <property type="nucleotide sequence ID" value="NZ_CP020880.1"/>
</dbReference>
<evidence type="ECO:0000313" key="1">
    <source>
        <dbReference type="EMBL" id="ART76575.1"/>
    </source>
</evidence>
<organism evidence="2 4">
    <name type="scientific">Sutcliffiella horikoshii</name>
    <dbReference type="NCBI Taxonomy" id="79883"/>
    <lineage>
        <taxon>Bacteria</taxon>
        <taxon>Bacillati</taxon>
        <taxon>Bacillota</taxon>
        <taxon>Bacilli</taxon>
        <taxon>Bacillales</taxon>
        <taxon>Bacillaceae</taxon>
        <taxon>Sutcliffiella</taxon>
    </lineage>
</organism>
<dbReference type="EMBL" id="VTEU01000006">
    <property type="protein sequence ID" value="TYS57845.1"/>
    <property type="molecule type" value="Genomic_DNA"/>
</dbReference>
<dbReference type="KEGG" id="bhk:B4U37_11220"/>
<evidence type="ECO:0000313" key="2">
    <source>
        <dbReference type="EMBL" id="TYS57845.1"/>
    </source>
</evidence>
<sequence>MREAPNYGEFYPKSLVPINKDDLVIFLEKVTDFECCDSYSHWLIALEGRAMGTGEDYYHWQVVVFPAEIGGGFDYKHPLYVSSFFLSIDEAIDFTAEVERIASDGQLYTIAG</sequence>
<evidence type="ECO:0000313" key="3">
    <source>
        <dbReference type="Proteomes" id="UP000195573"/>
    </source>
</evidence>
<proteinExistence type="predicted"/>
<dbReference type="GeneID" id="96738990"/>
<reference evidence="2 4" key="2">
    <citation type="submission" date="2019-08" db="EMBL/GenBank/DDBJ databases">
        <title>Bacillus genomes from the desert of Cuatro Cienegas, Coahuila.</title>
        <authorList>
            <person name="Olmedo-Alvarez G."/>
        </authorList>
    </citation>
    <scope>NUCLEOTIDE SEQUENCE [LARGE SCALE GENOMIC DNA]</scope>
    <source>
        <strain evidence="2 4">CH88_3T</strain>
    </source>
</reference>
<dbReference type="EMBL" id="CP020880">
    <property type="protein sequence ID" value="ART76575.1"/>
    <property type="molecule type" value="Genomic_DNA"/>
</dbReference>
<dbReference type="Proteomes" id="UP000195573">
    <property type="component" value="Chromosome"/>
</dbReference>
<dbReference type="AlphaFoldDB" id="A0A1Y0CNZ4"/>
<accession>A0A1Y0CNZ4</accession>
<keyword evidence="3" id="KW-1185">Reference proteome</keyword>
<name>A0A1Y0CNZ4_9BACI</name>
<protein>
    <submittedName>
        <fullName evidence="2">Uncharacterized protein</fullName>
    </submittedName>
</protein>
<gene>
    <name evidence="1" type="ORF">B4U37_11220</name>
    <name evidence="2" type="ORF">FZC74_15600</name>
</gene>
<reference evidence="1 3" key="1">
    <citation type="submission" date="2017-04" db="EMBL/GenBank/DDBJ databases">
        <title>Complete Genome Sequence of the Bacillus horikoshii 20a strain from Cuatro Cienegas, Coahuila, Mexico.</title>
        <authorList>
            <person name="Zarza E."/>
            <person name="Alcaraz L.D."/>
            <person name="Aguilar-Salinas B."/>
            <person name="Islas A."/>
            <person name="Olmedo-Alvarez G."/>
        </authorList>
    </citation>
    <scope>NUCLEOTIDE SEQUENCE [LARGE SCALE GENOMIC DNA]</scope>
    <source>
        <strain evidence="1 3">20a</strain>
    </source>
</reference>
<dbReference type="Proteomes" id="UP000323393">
    <property type="component" value="Unassembled WGS sequence"/>
</dbReference>